<reference evidence="2 3" key="1">
    <citation type="submission" date="2018-03" db="EMBL/GenBank/DDBJ databases">
        <title>Bioinformatic expansion and discovery of thiopeptide antibiotics.</title>
        <authorList>
            <person name="Schwalen C.J."/>
            <person name="Hudson G.A."/>
            <person name="Mitchell D.A."/>
        </authorList>
    </citation>
    <scope>NUCLEOTIDE SEQUENCE [LARGE SCALE GENOMIC DNA]</scope>
    <source>
        <strain evidence="2 3">ATCC 21389</strain>
    </source>
</reference>
<sequence length="46" mass="5083">MAPRARGADLLVLGRRTRRHGTPRIGPTTHALMHHTQRPVAVVPHS</sequence>
<keyword evidence="3" id="KW-1185">Reference proteome</keyword>
<dbReference type="Gene3D" id="3.40.50.12370">
    <property type="match status" value="1"/>
</dbReference>
<feature type="domain" description="UspA" evidence="1">
    <location>
        <begin position="4"/>
        <end position="44"/>
    </location>
</feature>
<dbReference type="RefSeq" id="WP_110667869.1">
    <property type="nucleotide sequence ID" value="NZ_PYBW01000030.1"/>
</dbReference>
<dbReference type="EMBL" id="PYBW01000030">
    <property type="protein sequence ID" value="PYC82771.1"/>
    <property type="molecule type" value="Genomic_DNA"/>
</dbReference>
<protein>
    <recommendedName>
        <fullName evidence="1">UspA domain-containing protein</fullName>
    </recommendedName>
</protein>
<dbReference type="SUPFAM" id="SSF52402">
    <property type="entry name" value="Adenine nucleotide alpha hydrolases-like"/>
    <property type="match status" value="1"/>
</dbReference>
<accession>A0A2V4ND69</accession>
<proteinExistence type="predicted"/>
<gene>
    <name evidence="2" type="ORF">C7C46_09790</name>
</gene>
<organism evidence="2 3">
    <name type="scientific">Streptomyces tateyamensis</name>
    <dbReference type="NCBI Taxonomy" id="565073"/>
    <lineage>
        <taxon>Bacteria</taxon>
        <taxon>Bacillati</taxon>
        <taxon>Actinomycetota</taxon>
        <taxon>Actinomycetes</taxon>
        <taxon>Kitasatosporales</taxon>
        <taxon>Streptomycetaceae</taxon>
        <taxon>Streptomyces</taxon>
    </lineage>
</organism>
<dbReference type="Proteomes" id="UP000248039">
    <property type="component" value="Unassembled WGS sequence"/>
</dbReference>
<dbReference type="OrthoDB" id="4867015at2"/>
<evidence type="ECO:0000313" key="3">
    <source>
        <dbReference type="Proteomes" id="UP000248039"/>
    </source>
</evidence>
<comment type="caution">
    <text evidence="2">The sequence shown here is derived from an EMBL/GenBank/DDBJ whole genome shotgun (WGS) entry which is preliminary data.</text>
</comment>
<evidence type="ECO:0000313" key="2">
    <source>
        <dbReference type="EMBL" id="PYC82771.1"/>
    </source>
</evidence>
<dbReference type="InterPro" id="IPR006016">
    <property type="entry name" value="UspA"/>
</dbReference>
<dbReference type="Pfam" id="PF00582">
    <property type="entry name" value="Usp"/>
    <property type="match status" value="1"/>
</dbReference>
<name>A0A2V4ND69_9ACTN</name>
<evidence type="ECO:0000259" key="1">
    <source>
        <dbReference type="Pfam" id="PF00582"/>
    </source>
</evidence>
<dbReference type="AlphaFoldDB" id="A0A2V4ND69"/>